<comment type="cofactor">
    <cofactor evidence="1">
        <name>Mg(2+)</name>
        <dbReference type="ChEBI" id="CHEBI:18420"/>
    </cofactor>
</comment>
<dbReference type="InParanoid" id="A0A316V5F1"/>
<keyword evidence="1" id="KW-0460">Magnesium</keyword>
<feature type="binding site" evidence="1">
    <location>
        <position position="123"/>
    </location>
    <ligand>
        <name>substrate</name>
    </ligand>
</feature>
<dbReference type="GO" id="GO:0046872">
    <property type="term" value="F:metal ion binding"/>
    <property type="evidence" value="ECO:0007669"/>
    <property type="project" value="UniProtKB-KW"/>
</dbReference>
<dbReference type="STRING" id="1280837.A0A316V5F1"/>
<dbReference type="EMBL" id="KZ819605">
    <property type="protein sequence ID" value="PWN32797.1"/>
    <property type="molecule type" value="Genomic_DNA"/>
</dbReference>
<feature type="binding site" evidence="1">
    <location>
        <position position="124"/>
    </location>
    <ligand>
        <name>Mg(2+)</name>
        <dbReference type="ChEBI" id="CHEBI:18420"/>
    </ligand>
</feature>
<dbReference type="GeneID" id="37019180"/>
<accession>A0A316V5F1</accession>
<dbReference type="Proteomes" id="UP000245771">
    <property type="component" value="Unassembled WGS sequence"/>
</dbReference>
<dbReference type="InterPro" id="IPR005493">
    <property type="entry name" value="RraA/RraA-like"/>
</dbReference>
<dbReference type="GO" id="GO:0047443">
    <property type="term" value="F:4-hydroxy-4-methyl-2-oxoglutarate aldolase activity"/>
    <property type="evidence" value="ECO:0007669"/>
    <property type="project" value="TreeGrafter"/>
</dbReference>
<dbReference type="RefSeq" id="XP_025353099.1">
    <property type="nucleotide sequence ID" value="XM_025497399.1"/>
</dbReference>
<keyword evidence="1" id="KW-0479">Metal-binding</keyword>
<evidence type="ECO:0000313" key="3">
    <source>
        <dbReference type="Proteomes" id="UP000245771"/>
    </source>
</evidence>
<keyword evidence="3" id="KW-1185">Reference proteome</keyword>
<dbReference type="PANTHER" id="PTHR33254">
    <property type="entry name" value="4-HYDROXY-4-METHYL-2-OXOGLUTARATE ALDOLASE 3-RELATED"/>
    <property type="match status" value="1"/>
</dbReference>
<gene>
    <name evidence="2" type="ORF">FA14DRAFT_149492</name>
</gene>
<dbReference type="OrthoDB" id="1476984at2759"/>
<evidence type="ECO:0000313" key="2">
    <source>
        <dbReference type="EMBL" id="PWN32797.1"/>
    </source>
</evidence>
<dbReference type="Gene3D" id="3.50.30.40">
    <property type="entry name" value="Ribonuclease E inhibitor RraA/RraA-like"/>
    <property type="match status" value="1"/>
</dbReference>
<sequence length="231" mass="24795">MTTSEEMASLIKQIRAFGTCEIADALIKLKVSSGGYLAGIESHSPKSPVDICGPAFTVEMVSQQDTSAPKPEKHFVDATEGHSGSIMVISAPHDSRSAVWGGLMTNRAQFNGIQGAIISGRCRDLQEQWDAGFAIYSRGHSILGQSPFTRPSRLQVPLEINDPTSSTFPSTKVSPGDIVRADVDGVVVCPAGLAEKVIELATKGREVDENCKQDLLKGHAVKETFAKWRGK</sequence>
<proteinExistence type="predicted"/>
<organism evidence="2 3">
    <name type="scientific">Meira miltonrushii</name>
    <dbReference type="NCBI Taxonomy" id="1280837"/>
    <lineage>
        <taxon>Eukaryota</taxon>
        <taxon>Fungi</taxon>
        <taxon>Dikarya</taxon>
        <taxon>Basidiomycota</taxon>
        <taxon>Ustilaginomycotina</taxon>
        <taxon>Exobasidiomycetes</taxon>
        <taxon>Exobasidiales</taxon>
        <taxon>Brachybasidiaceae</taxon>
        <taxon>Meira</taxon>
    </lineage>
</organism>
<dbReference type="SUPFAM" id="SSF89562">
    <property type="entry name" value="RraA-like"/>
    <property type="match status" value="1"/>
</dbReference>
<reference evidence="2 3" key="1">
    <citation type="journal article" date="2018" name="Mol. Biol. Evol.">
        <title>Broad Genomic Sampling Reveals a Smut Pathogenic Ancestry of the Fungal Clade Ustilaginomycotina.</title>
        <authorList>
            <person name="Kijpornyongpan T."/>
            <person name="Mondo S.J."/>
            <person name="Barry K."/>
            <person name="Sandor L."/>
            <person name="Lee J."/>
            <person name="Lipzen A."/>
            <person name="Pangilinan J."/>
            <person name="LaButti K."/>
            <person name="Hainaut M."/>
            <person name="Henrissat B."/>
            <person name="Grigoriev I.V."/>
            <person name="Spatafora J.W."/>
            <person name="Aime M.C."/>
        </authorList>
    </citation>
    <scope>NUCLEOTIDE SEQUENCE [LARGE SCALE GENOMIC DNA]</scope>
    <source>
        <strain evidence="2 3">MCA 3882</strain>
    </source>
</reference>
<dbReference type="InterPro" id="IPR036704">
    <property type="entry name" value="RraA/RraA-like_sf"/>
</dbReference>
<dbReference type="GO" id="GO:0008948">
    <property type="term" value="F:oxaloacetate decarboxylase activity"/>
    <property type="evidence" value="ECO:0007669"/>
    <property type="project" value="TreeGrafter"/>
</dbReference>
<dbReference type="AlphaFoldDB" id="A0A316V5F1"/>
<dbReference type="PANTHER" id="PTHR33254:SF4">
    <property type="entry name" value="4-HYDROXY-4-METHYL-2-OXOGLUTARATE ALDOLASE 3-RELATED"/>
    <property type="match status" value="1"/>
</dbReference>
<feature type="binding site" evidence="1">
    <location>
        <begin position="101"/>
        <end position="104"/>
    </location>
    <ligand>
        <name>substrate</name>
    </ligand>
</feature>
<dbReference type="Pfam" id="PF03737">
    <property type="entry name" value="RraA-like"/>
    <property type="match status" value="1"/>
</dbReference>
<dbReference type="CDD" id="cd16841">
    <property type="entry name" value="RraA_family"/>
    <property type="match status" value="1"/>
</dbReference>
<evidence type="ECO:0000256" key="1">
    <source>
        <dbReference type="PIRSR" id="PIRSR605493-1"/>
    </source>
</evidence>
<name>A0A316V5F1_9BASI</name>
<protein>
    <submittedName>
        <fullName evidence="2">RraA-like protein</fullName>
    </submittedName>
</protein>